<reference evidence="3" key="1">
    <citation type="journal article" date="2014" name="Front. Microbiol.">
        <title>High frequency of phylogenetically diverse reductive dehalogenase-homologous genes in deep subseafloor sedimentary metagenomes.</title>
        <authorList>
            <person name="Kawai M."/>
            <person name="Futagami T."/>
            <person name="Toyoda A."/>
            <person name="Takaki Y."/>
            <person name="Nishi S."/>
            <person name="Hori S."/>
            <person name="Arai W."/>
            <person name="Tsubouchi T."/>
            <person name="Morono Y."/>
            <person name="Uchiyama I."/>
            <person name="Ito T."/>
            <person name="Fujiyama A."/>
            <person name="Inagaki F."/>
            <person name="Takami H."/>
        </authorList>
    </citation>
    <scope>NUCLEOTIDE SEQUENCE</scope>
    <source>
        <strain evidence="3">Expedition CK06-06</strain>
    </source>
</reference>
<protein>
    <recommendedName>
        <fullName evidence="4">Glycosyltransferase RgtA/B/C/D-like domain-containing protein</fullName>
    </recommendedName>
</protein>
<proteinExistence type="predicted"/>
<dbReference type="AlphaFoldDB" id="X1T1K2"/>
<sequence>GITGALILTRLQTMVLIPFLLALVVFRYWRLFKPILSGIALFFLGCALILTPLLIRNHKITGVYWVDNPSSSAGLYRYYTMDTDLELDIPEAETQAEELRRNISVMTNALITGFGDISSLIMDNFMRNEASSFLTLPVRLGNQPALMDLLMIREPFWAEFYSQPSVLNVLIFIINAVLLSLGFSSAYKNRPKPTIAFLALHIIYSLSSAVVRLSGWRFIQSADWMLYTFFALGLVEAIHLLSENFTRWPHSTAFTRMLENPQIKPPAGPNT</sequence>
<feature type="transmembrane region" description="Helical" evidence="2">
    <location>
        <begin position="195"/>
        <end position="218"/>
    </location>
</feature>
<evidence type="ECO:0008006" key="4">
    <source>
        <dbReference type="Google" id="ProtNLM"/>
    </source>
</evidence>
<name>X1T1K2_9ZZZZ</name>
<gene>
    <name evidence="3" type="ORF">S12H4_35473</name>
</gene>
<evidence type="ECO:0000256" key="1">
    <source>
        <dbReference type="SAM" id="Coils"/>
    </source>
</evidence>
<keyword evidence="1" id="KW-0175">Coiled coil</keyword>
<accession>X1T1K2</accession>
<organism evidence="3">
    <name type="scientific">marine sediment metagenome</name>
    <dbReference type="NCBI Taxonomy" id="412755"/>
    <lineage>
        <taxon>unclassified sequences</taxon>
        <taxon>metagenomes</taxon>
        <taxon>ecological metagenomes</taxon>
    </lineage>
</organism>
<feature type="transmembrane region" description="Helical" evidence="2">
    <location>
        <begin position="165"/>
        <end position="183"/>
    </location>
</feature>
<dbReference type="EMBL" id="BARW01021073">
    <property type="protein sequence ID" value="GAI99063.1"/>
    <property type="molecule type" value="Genomic_DNA"/>
</dbReference>
<feature type="transmembrane region" description="Helical" evidence="2">
    <location>
        <begin position="35"/>
        <end position="55"/>
    </location>
</feature>
<keyword evidence="2" id="KW-0472">Membrane</keyword>
<keyword evidence="2" id="KW-0812">Transmembrane</keyword>
<feature type="coiled-coil region" evidence="1">
    <location>
        <begin position="82"/>
        <end position="109"/>
    </location>
</feature>
<feature type="transmembrane region" description="Helical" evidence="2">
    <location>
        <begin position="224"/>
        <end position="241"/>
    </location>
</feature>
<feature type="non-terminal residue" evidence="3">
    <location>
        <position position="271"/>
    </location>
</feature>
<comment type="caution">
    <text evidence="3">The sequence shown here is derived from an EMBL/GenBank/DDBJ whole genome shotgun (WGS) entry which is preliminary data.</text>
</comment>
<feature type="non-terminal residue" evidence="3">
    <location>
        <position position="1"/>
    </location>
</feature>
<evidence type="ECO:0000256" key="2">
    <source>
        <dbReference type="SAM" id="Phobius"/>
    </source>
</evidence>
<keyword evidence="2" id="KW-1133">Transmembrane helix</keyword>
<feature type="transmembrane region" description="Helical" evidence="2">
    <location>
        <begin position="7"/>
        <end position="29"/>
    </location>
</feature>
<evidence type="ECO:0000313" key="3">
    <source>
        <dbReference type="EMBL" id="GAI99063.1"/>
    </source>
</evidence>